<evidence type="ECO:0000313" key="1">
    <source>
        <dbReference type="EMBL" id="EYB83184.1"/>
    </source>
</evidence>
<dbReference type="AlphaFoldDB" id="A0A016RYW0"/>
<protein>
    <submittedName>
        <fullName evidence="1">Uncharacterized protein</fullName>
    </submittedName>
</protein>
<comment type="caution">
    <text evidence="1">The sequence shown here is derived from an EMBL/GenBank/DDBJ whole genome shotgun (WGS) entry which is preliminary data.</text>
</comment>
<reference evidence="2" key="1">
    <citation type="journal article" date="2015" name="Nat. Genet.">
        <title>The genome and transcriptome of the zoonotic hookworm Ancylostoma ceylanicum identify infection-specific gene families.</title>
        <authorList>
            <person name="Schwarz E.M."/>
            <person name="Hu Y."/>
            <person name="Antoshechkin I."/>
            <person name="Miller M.M."/>
            <person name="Sternberg P.W."/>
            <person name="Aroian R.V."/>
        </authorList>
    </citation>
    <scope>NUCLEOTIDE SEQUENCE</scope>
    <source>
        <strain evidence="2">HY135</strain>
    </source>
</reference>
<proteinExistence type="predicted"/>
<accession>A0A016RYW0</accession>
<sequence>MLIDCRFTYCLFHRSCHLADFQDEVGLGQLSQVRHVLARFHVLIALNFHDLTPGRDGAVAQSVYFFDKDCTLDGAERMIGASCNVPMIQLP</sequence>
<dbReference type="EMBL" id="JARK01001677">
    <property type="protein sequence ID" value="EYB83184.1"/>
    <property type="molecule type" value="Genomic_DNA"/>
</dbReference>
<name>A0A016RYW0_9BILA</name>
<evidence type="ECO:0000313" key="2">
    <source>
        <dbReference type="Proteomes" id="UP000024635"/>
    </source>
</evidence>
<dbReference type="Proteomes" id="UP000024635">
    <property type="component" value="Unassembled WGS sequence"/>
</dbReference>
<organism evidence="1 2">
    <name type="scientific">Ancylostoma ceylanicum</name>
    <dbReference type="NCBI Taxonomy" id="53326"/>
    <lineage>
        <taxon>Eukaryota</taxon>
        <taxon>Metazoa</taxon>
        <taxon>Ecdysozoa</taxon>
        <taxon>Nematoda</taxon>
        <taxon>Chromadorea</taxon>
        <taxon>Rhabditida</taxon>
        <taxon>Rhabditina</taxon>
        <taxon>Rhabditomorpha</taxon>
        <taxon>Strongyloidea</taxon>
        <taxon>Ancylostomatidae</taxon>
        <taxon>Ancylostomatinae</taxon>
        <taxon>Ancylostoma</taxon>
    </lineage>
</organism>
<keyword evidence="2" id="KW-1185">Reference proteome</keyword>
<gene>
    <name evidence="1" type="primary">Acey_s0341.g3014</name>
    <name evidence="1" type="ORF">Y032_0341g3014</name>
</gene>